<dbReference type="EMBL" id="PFEF01000001">
    <property type="protein sequence ID" value="PJE64916.1"/>
    <property type="molecule type" value="Genomic_DNA"/>
</dbReference>
<sequence length="194" mass="20432">MKKIATLLAVAVMVGTLSADALAENTAQLESPADGSTISGIAPIQGWVAADSNESVEVIITIDNFPPSTAACCTSRRDVEALHPNAGLVGGFTATMNWGVIRSGTHTVRMEVHFQPRGTVVQTNTITVLRPADRAFIPNLDLTTAEVSLVGDTVMIDGIYVPSDANGAITEKEDVHVGLRWNSATQSFGIVETN</sequence>
<evidence type="ECO:0000313" key="2">
    <source>
        <dbReference type="EMBL" id="PJE64916.1"/>
    </source>
</evidence>
<reference evidence="3" key="1">
    <citation type="submission" date="2017-09" db="EMBL/GenBank/DDBJ databases">
        <title>Depth-based differentiation of microbial function through sediment-hosted aquifers and enrichment of novel symbionts in the deep terrestrial subsurface.</title>
        <authorList>
            <person name="Probst A.J."/>
            <person name="Ladd B."/>
            <person name="Jarett J.K."/>
            <person name="Geller-Mcgrath D.E."/>
            <person name="Sieber C.M.K."/>
            <person name="Emerson J.B."/>
            <person name="Anantharaman K."/>
            <person name="Thomas B.C."/>
            <person name="Malmstrom R."/>
            <person name="Stieglmeier M."/>
            <person name="Klingl A."/>
            <person name="Woyke T."/>
            <person name="Ryan C.M."/>
            <person name="Banfield J.F."/>
        </authorList>
    </citation>
    <scope>NUCLEOTIDE SEQUENCE [LARGE SCALE GENOMIC DNA]</scope>
</reference>
<accession>A0A2M8KYC4</accession>
<name>A0A2M8KYC4_9BACT</name>
<gene>
    <name evidence="2" type="ORF">COU90_00150</name>
</gene>
<evidence type="ECO:0000313" key="3">
    <source>
        <dbReference type="Proteomes" id="UP000229098"/>
    </source>
</evidence>
<evidence type="ECO:0000256" key="1">
    <source>
        <dbReference type="SAM" id="SignalP"/>
    </source>
</evidence>
<evidence type="ECO:0008006" key="4">
    <source>
        <dbReference type="Google" id="ProtNLM"/>
    </source>
</evidence>
<protein>
    <recommendedName>
        <fullName evidence="4">DUF5666 domain-containing protein</fullName>
    </recommendedName>
</protein>
<feature type="signal peptide" evidence="1">
    <location>
        <begin position="1"/>
        <end position="23"/>
    </location>
</feature>
<organism evidence="2 3">
    <name type="scientific">Candidatus Ryanbacteria bacterium CG10_big_fil_rev_8_21_14_0_10_43_42</name>
    <dbReference type="NCBI Taxonomy" id="1974864"/>
    <lineage>
        <taxon>Bacteria</taxon>
        <taxon>Candidatus Ryaniibacteriota</taxon>
    </lineage>
</organism>
<dbReference type="AlphaFoldDB" id="A0A2M8KYC4"/>
<feature type="chain" id="PRO_5014598302" description="DUF5666 domain-containing protein" evidence="1">
    <location>
        <begin position="24"/>
        <end position="194"/>
    </location>
</feature>
<comment type="caution">
    <text evidence="2">The sequence shown here is derived from an EMBL/GenBank/DDBJ whole genome shotgun (WGS) entry which is preliminary data.</text>
</comment>
<proteinExistence type="predicted"/>
<keyword evidence="1" id="KW-0732">Signal</keyword>
<dbReference type="Proteomes" id="UP000229098">
    <property type="component" value="Unassembled WGS sequence"/>
</dbReference>